<proteinExistence type="predicted"/>
<protein>
    <submittedName>
        <fullName evidence="1">Uncharacterized protein</fullName>
    </submittedName>
</protein>
<gene>
    <name evidence="1" type="ORF">GCM10007857_08080</name>
</gene>
<name>A0ABQ6AW15_9BRAD</name>
<organism evidence="1 2">
    <name type="scientific">Bradyrhizobium iriomotense</name>
    <dbReference type="NCBI Taxonomy" id="441950"/>
    <lineage>
        <taxon>Bacteria</taxon>
        <taxon>Pseudomonadati</taxon>
        <taxon>Pseudomonadota</taxon>
        <taxon>Alphaproteobacteria</taxon>
        <taxon>Hyphomicrobiales</taxon>
        <taxon>Nitrobacteraceae</taxon>
        <taxon>Bradyrhizobium</taxon>
    </lineage>
</organism>
<sequence>MTMKNFVCLAAIAPRRRLIGTALVYGLSLSVRFISATGEQVEVPSQAIMSIMTKNDTPIVHDGGPLKPAQPLALQLGGPLALQSCHAACERQICGAR</sequence>
<comment type="caution">
    <text evidence="1">The sequence shown here is derived from an EMBL/GenBank/DDBJ whole genome shotgun (WGS) entry which is preliminary data.</text>
</comment>
<reference evidence="2" key="1">
    <citation type="journal article" date="2019" name="Int. J. Syst. Evol. Microbiol.">
        <title>The Global Catalogue of Microorganisms (GCM) 10K type strain sequencing project: providing services to taxonomists for standard genome sequencing and annotation.</title>
        <authorList>
            <consortium name="The Broad Institute Genomics Platform"/>
            <consortium name="The Broad Institute Genome Sequencing Center for Infectious Disease"/>
            <person name="Wu L."/>
            <person name="Ma J."/>
        </authorList>
    </citation>
    <scope>NUCLEOTIDE SEQUENCE [LARGE SCALE GENOMIC DNA]</scope>
    <source>
        <strain evidence="2">NBRC 102520</strain>
    </source>
</reference>
<keyword evidence="2" id="KW-1185">Reference proteome</keyword>
<dbReference type="Proteomes" id="UP001156905">
    <property type="component" value="Unassembled WGS sequence"/>
</dbReference>
<dbReference type="EMBL" id="BSOW01000002">
    <property type="protein sequence ID" value="GLR84098.1"/>
    <property type="molecule type" value="Genomic_DNA"/>
</dbReference>
<evidence type="ECO:0000313" key="2">
    <source>
        <dbReference type="Proteomes" id="UP001156905"/>
    </source>
</evidence>
<evidence type="ECO:0000313" key="1">
    <source>
        <dbReference type="EMBL" id="GLR84098.1"/>
    </source>
</evidence>
<accession>A0ABQ6AW15</accession>
<dbReference type="RefSeq" id="WP_284261355.1">
    <property type="nucleotide sequence ID" value="NZ_BSOW01000002.1"/>
</dbReference>